<reference evidence="3" key="1">
    <citation type="journal article" date="2021" name="PeerJ">
        <title>Extensive microbial diversity within the chicken gut microbiome revealed by metagenomics and culture.</title>
        <authorList>
            <person name="Gilroy R."/>
            <person name="Ravi A."/>
            <person name="Getino M."/>
            <person name="Pursley I."/>
            <person name="Horton D.L."/>
            <person name="Alikhan N.F."/>
            <person name="Baker D."/>
            <person name="Gharbi K."/>
            <person name="Hall N."/>
            <person name="Watson M."/>
            <person name="Adriaenssens E.M."/>
            <person name="Foster-Nyarko E."/>
            <person name="Jarju S."/>
            <person name="Secka A."/>
            <person name="Antonio M."/>
            <person name="Oren A."/>
            <person name="Chaudhuri R.R."/>
            <person name="La Ragione R."/>
            <person name="Hildebrand F."/>
            <person name="Pallen M.J."/>
        </authorList>
    </citation>
    <scope>NUCLEOTIDE SEQUENCE</scope>
    <source>
        <strain evidence="3">ChiGjej1B1-18357</strain>
    </source>
</reference>
<evidence type="ECO:0000259" key="2">
    <source>
        <dbReference type="PROSITE" id="PS51186"/>
    </source>
</evidence>
<comment type="caution">
    <text evidence="3">The sequence shown here is derived from an EMBL/GenBank/DDBJ whole genome shotgun (WGS) entry which is preliminary data.</text>
</comment>
<evidence type="ECO:0000313" key="4">
    <source>
        <dbReference type="Proteomes" id="UP000776650"/>
    </source>
</evidence>
<evidence type="ECO:0000256" key="1">
    <source>
        <dbReference type="SAM" id="MobiDB-lite"/>
    </source>
</evidence>
<dbReference type="AlphaFoldDB" id="A0A921JX44"/>
<dbReference type="InterPro" id="IPR000182">
    <property type="entry name" value="GNAT_dom"/>
</dbReference>
<feature type="region of interest" description="Disordered" evidence="1">
    <location>
        <begin position="192"/>
        <end position="214"/>
    </location>
</feature>
<protein>
    <submittedName>
        <fullName evidence="3">GNAT family N-acetyltransferase</fullName>
    </submittedName>
</protein>
<organism evidence="3 4">
    <name type="scientific">Dietzia timorensis</name>
    <dbReference type="NCBI Taxonomy" id="499555"/>
    <lineage>
        <taxon>Bacteria</taxon>
        <taxon>Bacillati</taxon>
        <taxon>Actinomycetota</taxon>
        <taxon>Actinomycetes</taxon>
        <taxon>Mycobacteriales</taxon>
        <taxon>Dietziaceae</taxon>
        <taxon>Dietzia</taxon>
    </lineage>
</organism>
<dbReference type="SUPFAM" id="SSF55729">
    <property type="entry name" value="Acyl-CoA N-acyltransferases (Nat)"/>
    <property type="match status" value="1"/>
</dbReference>
<dbReference type="CDD" id="cd04301">
    <property type="entry name" value="NAT_SF"/>
    <property type="match status" value="1"/>
</dbReference>
<evidence type="ECO:0000313" key="3">
    <source>
        <dbReference type="EMBL" id="HJE89885.1"/>
    </source>
</evidence>
<dbReference type="RefSeq" id="WP_303910655.1">
    <property type="nucleotide sequence ID" value="NZ_DYXM01000051.1"/>
</dbReference>
<proteinExistence type="predicted"/>
<sequence length="354" mass="37531">MTEHSRWNDGRELRIGVRVMVRRHLRDGDTSHLYTDVLGEVTGLEPLRVRPKSGGEVEIPDADIAVLKVLPPRPVMVRDIRALTSAAGRGWPGTETEIVGGWMCRAGDSWSYRHGAAVPVHPWAVDTDLAEIAEWYSARALPAWVELPRRLVAADQLLVDGSRMTSDAASAMEAAGSGELEVRTAALDALVPEGSSTGAGSPAGGAGSVGEALPPGAKIELTETPSDGFLAAYHGTATFSRDIVAPTLAAHTDGVRFAHLLIDGELAAIARGSLSAADSGPTTLGISCVETTPDFRRRGLARDVVVALAEWARGEGASTAHLHVFRRNTAGLALWSELGFVEHHRTLHAPIPRG</sequence>
<dbReference type="InterPro" id="IPR056934">
    <property type="entry name" value="SH3_Rv0428c"/>
</dbReference>
<dbReference type="PROSITE" id="PS51186">
    <property type="entry name" value="GNAT"/>
    <property type="match status" value="1"/>
</dbReference>
<dbReference type="Pfam" id="PF24551">
    <property type="entry name" value="SH3_Rv0428c"/>
    <property type="match status" value="1"/>
</dbReference>
<feature type="domain" description="N-acetyltransferase" evidence="2">
    <location>
        <begin position="216"/>
        <end position="354"/>
    </location>
</feature>
<dbReference type="InterPro" id="IPR016181">
    <property type="entry name" value="Acyl_CoA_acyltransferase"/>
</dbReference>
<dbReference type="Pfam" id="PF24553">
    <property type="entry name" value="Rv0428c_C"/>
    <property type="match status" value="2"/>
</dbReference>
<dbReference type="GO" id="GO:0016747">
    <property type="term" value="F:acyltransferase activity, transferring groups other than amino-acyl groups"/>
    <property type="evidence" value="ECO:0007669"/>
    <property type="project" value="InterPro"/>
</dbReference>
<reference evidence="3" key="2">
    <citation type="submission" date="2021-09" db="EMBL/GenBank/DDBJ databases">
        <authorList>
            <person name="Gilroy R."/>
        </authorList>
    </citation>
    <scope>NUCLEOTIDE SEQUENCE</scope>
    <source>
        <strain evidence="3">ChiGjej1B1-18357</strain>
    </source>
</reference>
<accession>A0A921JX44</accession>
<dbReference type="Proteomes" id="UP000776650">
    <property type="component" value="Unassembled WGS sequence"/>
</dbReference>
<dbReference type="Gene3D" id="3.40.630.30">
    <property type="match status" value="1"/>
</dbReference>
<gene>
    <name evidence="3" type="ORF">K8V11_02595</name>
</gene>
<dbReference type="InterPro" id="IPR056935">
    <property type="entry name" value="Rv0428c-like_C"/>
</dbReference>
<dbReference type="EMBL" id="DYXM01000051">
    <property type="protein sequence ID" value="HJE89885.1"/>
    <property type="molecule type" value="Genomic_DNA"/>
</dbReference>
<name>A0A921JX44_9ACTN</name>